<dbReference type="InterPro" id="IPR012318">
    <property type="entry name" value="HTH_CRP"/>
</dbReference>
<dbReference type="GO" id="GO:0003677">
    <property type="term" value="F:DNA binding"/>
    <property type="evidence" value="ECO:0007669"/>
    <property type="project" value="UniProtKB-KW"/>
</dbReference>
<dbReference type="GO" id="GO:0003700">
    <property type="term" value="F:DNA-binding transcription factor activity"/>
    <property type="evidence" value="ECO:0007669"/>
    <property type="project" value="TreeGrafter"/>
</dbReference>
<dbReference type="CDD" id="cd00038">
    <property type="entry name" value="CAP_ED"/>
    <property type="match status" value="1"/>
</dbReference>
<evidence type="ECO:0000259" key="5">
    <source>
        <dbReference type="PROSITE" id="PS51063"/>
    </source>
</evidence>
<dbReference type="InterPro" id="IPR000595">
    <property type="entry name" value="cNMP-bd_dom"/>
</dbReference>
<protein>
    <submittedName>
        <fullName evidence="6">Transcriptional activator protein Anr</fullName>
    </submittedName>
</protein>
<dbReference type="PROSITE" id="PS50042">
    <property type="entry name" value="CNMP_BINDING_3"/>
    <property type="match status" value="1"/>
</dbReference>
<dbReference type="EMBL" id="FWFX01000012">
    <property type="protein sequence ID" value="SLN64306.1"/>
    <property type="molecule type" value="Genomic_DNA"/>
</dbReference>
<evidence type="ECO:0000256" key="2">
    <source>
        <dbReference type="ARBA" id="ARBA00023125"/>
    </source>
</evidence>
<dbReference type="SUPFAM" id="SSF46785">
    <property type="entry name" value="Winged helix' DNA-binding domain"/>
    <property type="match status" value="1"/>
</dbReference>
<evidence type="ECO:0000256" key="3">
    <source>
        <dbReference type="ARBA" id="ARBA00023163"/>
    </source>
</evidence>
<dbReference type="RefSeq" id="WP_085807073.1">
    <property type="nucleotide sequence ID" value="NZ_FWFX01000012.1"/>
</dbReference>
<dbReference type="InterPro" id="IPR050397">
    <property type="entry name" value="Env_Response_Regulators"/>
</dbReference>
<proteinExistence type="predicted"/>
<evidence type="ECO:0000259" key="4">
    <source>
        <dbReference type="PROSITE" id="PS50042"/>
    </source>
</evidence>
<dbReference type="Pfam" id="PF00027">
    <property type="entry name" value="cNMP_binding"/>
    <property type="match status" value="1"/>
</dbReference>
<dbReference type="Gene3D" id="2.60.120.10">
    <property type="entry name" value="Jelly Rolls"/>
    <property type="match status" value="1"/>
</dbReference>
<dbReference type="PROSITE" id="PS51063">
    <property type="entry name" value="HTH_CRP_2"/>
    <property type="match status" value="1"/>
</dbReference>
<feature type="domain" description="Cyclic nucleotide-binding" evidence="4">
    <location>
        <begin position="13"/>
        <end position="133"/>
    </location>
</feature>
<dbReference type="SUPFAM" id="SSF51206">
    <property type="entry name" value="cAMP-binding domain-like"/>
    <property type="match status" value="1"/>
</dbReference>
<dbReference type="AlphaFoldDB" id="A0A1X6ZXW0"/>
<dbReference type="InterPro" id="IPR036388">
    <property type="entry name" value="WH-like_DNA-bd_sf"/>
</dbReference>
<evidence type="ECO:0000313" key="6">
    <source>
        <dbReference type="EMBL" id="SLN64306.1"/>
    </source>
</evidence>
<keyword evidence="1" id="KW-0805">Transcription regulation</keyword>
<evidence type="ECO:0000313" key="7">
    <source>
        <dbReference type="Proteomes" id="UP000193061"/>
    </source>
</evidence>
<sequence>MTADKLLQLNLPLFEGLTPEDLSVVNLTHREQTLKPWEILFSQYDTSRDVYFLLSGTLLAVYWTEEGREVIFNRFLIGAYFGELAALDGGNRSLAITAMKETRIVSIPQNDFLELFDKVPLVRNRIAYDLVAKVRSLTERNLELTTYSVEQRVASYLIRLAMEQNLLKAGGIIKDAPTHGEIAASIGANREMVSRTLTRLKQKGALKTGRKRIEICSPEKLSSAI</sequence>
<dbReference type="PANTHER" id="PTHR24567">
    <property type="entry name" value="CRP FAMILY TRANSCRIPTIONAL REGULATORY PROTEIN"/>
    <property type="match status" value="1"/>
</dbReference>
<dbReference type="PANTHER" id="PTHR24567:SF26">
    <property type="entry name" value="REGULATORY PROTEIN YEIL"/>
    <property type="match status" value="1"/>
</dbReference>
<organism evidence="6 7">
    <name type="scientific">Roseovarius albus</name>
    <dbReference type="NCBI Taxonomy" id="1247867"/>
    <lineage>
        <taxon>Bacteria</taxon>
        <taxon>Pseudomonadati</taxon>
        <taxon>Pseudomonadota</taxon>
        <taxon>Alphaproteobacteria</taxon>
        <taxon>Rhodobacterales</taxon>
        <taxon>Roseobacteraceae</taxon>
        <taxon>Roseovarius</taxon>
    </lineage>
</organism>
<dbReference type="OrthoDB" id="9808528at2"/>
<name>A0A1X6ZXW0_9RHOB</name>
<evidence type="ECO:0000256" key="1">
    <source>
        <dbReference type="ARBA" id="ARBA00023015"/>
    </source>
</evidence>
<gene>
    <name evidence="6" type="primary">anr</name>
    <name evidence="6" type="ORF">ROA7450_03402</name>
</gene>
<feature type="domain" description="HTH crp-type" evidence="5">
    <location>
        <begin position="147"/>
        <end position="219"/>
    </location>
</feature>
<dbReference type="Proteomes" id="UP000193061">
    <property type="component" value="Unassembled WGS sequence"/>
</dbReference>
<reference evidence="6 7" key="1">
    <citation type="submission" date="2017-03" db="EMBL/GenBank/DDBJ databases">
        <authorList>
            <person name="Afonso C.L."/>
            <person name="Miller P.J."/>
            <person name="Scott M.A."/>
            <person name="Spackman E."/>
            <person name="Goraichik I."/>
            <person name="Dimitrov K.M."/>
            <person name="Suarez D.L."/>
            <person name="Swayne D.E."/>
        </authorList>
    </citation>
    <scope>NUCLEOTIDE SEQUENCE [LARGE SCALE GENOMIC DNA]</scope>
    <source>
        <strain evidence="6 7">CECT 7450</strain>
    </source>
</reference>
<keyword evidence="7" id="KW-1185">Reference proteome</keyword>
<dbReference type="GO" id="GO:0005829">
    <property type="term" value="C:cytosol"/>
    <property type="evidence" value="ECO:0007669"/>
    <property type="project" value="TreeGrafter"/>
</dbReference>
<keyword evidence="3" id="KW-0804">Transcription</keyword>
<dbReference type="Gene3D" id="1.10.10.10">
    <property type="entry name" value="Winged helix-like DNA-binding domain superfamily/Winged helix DNA-binding domain"/>
    <property type="match status" value="1"/>
</dbReference>
<keyword evidence="2" id="KW-0238">DNA-binding</keyword>
<dbReference type="SMART" id="SM00419">
    <property type="entry name" value="HTH_CRP"/>
    <property type="match status" value="1"/>
</dbReference>
<dbReference type="InterPro" id="IPR018490">
    <property type="entry name" value="cNMP-bd_dom_sf"/>
</dbReference>
<dbReference type="InterPro" id="IPR036390">
    <property type="entry name" value="WH_DNA-bd_sf"/>
</dbReference>
<dbReference type="InterPro" id="IPR014710">
    <property type="entry name" value="RmlC-like_jellyroll"/>
</dbReference>
<dbReference type="Pfam" id="PF13545">
    <property type="entry name" value="HTH_Crp_2"/>
    <property type="match status" value="1"/>
</dbReference>
<accession>A0A1X6ZXW0</accession>
<dbReference type="SMART" id="SM00100">
    <property type="entry name" value="cNMP"/>
    <property type="match status" value="1"/>
</dbReference>